<evidence type="ECO:0000313" key="3">
    <source>
        <dbReference type="Proteomes" id="UP000276133"/>
    </source>
</evidence>
<protein>
    <submittedName>
        <fullName evidence="2">Retrovirus-related Pol poly from transposon</fullName>
    </submittedName>
</protein>
<dbReference type="Proteomes" id="UP000276133">
    <property type="component" value="Unassembled WGS sequence"/>
</dbReference>
<proteinExistence type="predicted"/>
<name>A0A3M7SRT3_BRAPC</name>
<evidence type="ECO:0000256" key="1">
    <source>
        <dbReference type="SAM" id="MobiDB-lite"/>
    </source>
</evidence>
<evidence type="ECO:0000313" key="2">
    <source>
        <dbReference type="EMBL" id="RNA38248.1"/>
    </source>
</evidence>
<reference evidence="2 3" key="1">
    <citation type="journal article" date="2018" name="Sci. Rep.">
        <title>Genomic signatures of local adaptation to the degree of environmental predictability in rotifers.</title>
        <authorList>
            <person name="Franch-Gras L."/>
            <person name="Hahn C."/>
            <person name="Garcia-Roger E.M."/>
            <person name="Carmona M.J."/>
            <person name="Serra M."/>
            <person name="Gomez A."/>
        </authorList>
    </citation>
    <scope>NUCLEOTIDE SEQUENCE [LARGE SCALE GENOMIC DNA]</scope>
    <source>
        <strain evidence="2">HYR1</strain>
    </source>
</reference>
<dbReference type="PANTHER" id="PTHR37984:SF15">
    <property type="entry name" value="INTEGRASE CATALYTIC DOMAIN-CONTAINING PROTEIN"/>
    <property type="match status" value="1"/>
</dbReference>
<dbReference type="STRING" id="10195.A0A3M7SRT3"/>
<dbReference type="AlphaFoldDB" id="A0A3M7SRT3"/>
<dbReference type="GO" id="GO:0003676">
    <property type="term" value="F:nucleic acid binding"/>
    <property type="evidence" value="ECO:0007669"/>
    <property type="project" value="InterPro"/>
</dbReference>
<gene>
    <name evidence="2" type="ORF">BpHYR1_049371</name>
</gene>
<dbReference type="PANTHER" id="PTHR37984">
    <property type="entry name" value="PROTEIN CBG26694"/>
    <property type="match status" value="1"/>
</dbReference>
<feature type="compositionally biased region" description="Basic and acidic residues" evidence="1">
    <location>
        <begin position="204"/>
        <end position="235"/>
    </location>
</feature>
<comment type="caution">
    <text evidence="2">The sequence shown here is derived from an EMBL/GenBank/DDBJ whole genome shotgun (WGS) entry which is preliminary data.</text>
</comment>
<feature type="compositionally biased region" description="Polar residues" evidence="1">
    <location>
        <begin position="189"/>
        <end position="202"/>
    </location>
</feature>
<accession>A0A3M7SRT3</accession>
<feature type="region of interest" description="Disordered" evidence="1">
    <location>
        <begin position="160"/>
        <end position="238"/>
    </location>
</feature>
<dbReference type="InterPro" id="IPR050951">
    <property type="entry name" value="Retrovirus_Pol_polyprotein"/>
</dbReference>
<keyword evidence="3" id="KW-1185">Reference proteome</keyword>
<dbReference type="Gene3D" id="3.30.420.10">
    <property type="entry name" value="Ribonuclease H-like superfamily/Ribonuclease H"/>
    <property type="match status" value="1"/>
</dbReference>
<dbReference type="EMBL" id="REGN01000899">
    <property type="protein sequence ID" value="RNA38248.1"/>
    <property type="molecule type" value="Genomic_DNA"/>
</dbReference>
<organism evidence="2 3">
    <name type="scientific">Brachionus plicatilis</name>
    <name type="common">Marine rotifer</name>
    <name type="synonym">Brachionus muelleri</name>
    <dbReference type="NCBI Taxonomy" id="10195"/>
    <lineage>
        <taxon>Eukaryota</taxon>
        <taxon>Metazoa</taxon>
        <taxon>Spiralia</taxon>
        <taxon>Gnathifera</taxon>
        <taxon>Rotifera</taxon>
        <taxon>Eurotatoria</taxon>
        <taxon>Monogononta</taxon>
        <taxon>Pseudotrocha</taxon>
        <taxon>Ploima</taxon>
        <taxon>Brachionidae</taxon>
        <taxon>Brachionus</taxon>
    </lineage>
</organism>
<dbReference type="OrthoDB" id="5988424at2759"/>
<sequence>MNRIIFTKIILFFNVRLPRSNRMCERFMRKLGKVMRNSSSNQKEWEVELQELRNYRATPHPSTGIPPNKLLFQTNSTTTKLPHHLTLIVNKEQNIKQLEQMTLRQKLKTRHHHFTVGHLVLVKWKITCKSDSIFDPAPFTIVSINGSMIILFNSSARLETSTKNKKTKVNHPNREDFSFSVSEDEENILNESENAEVQNTDNGFEARNEGDSSDANVDKRNSNLRRSQRETRPPDRYGYPVLSVQGRCNVLAYTAKALNGPGAILALLLKAYIINCFITGFKEYFTSITDMAINESRPPIGSSQNKIDGLFKNNIQYFLQLLNVKF</sequence>
<dbReference type="InterPro" id="IPR036397">
    <property type="entry name" value="RNaseH_sf"/>
</dbReference>